<evidence type="ECO:0000313" key="1">
    <source>
        <dbReference type="EMBL" id="KAG5586490.1"/>
    </source>
</evidence>
<comment type="caution">
    <text evidence="1">The sequence shown here is derived from an EMBL/GenBank/DDBJ whole genome shotgun (WGS) entry which is preliminary data.</text>
</comment>
<dbReference type="OrthoDB" id="1322306at2759"/>
<keyword evidence="2" id="KW-1185">Reference proteome</keyword>
<protein>
    <submittedName>
        <fullName evidence="1">Uncharacterized protein</fullName>
    </submittedName>
</protein>
<dbReference type="Proteomes" id="UP000824120">
    <property type="component" value="Chromosome 9"/>
</dbReference>
<dbReference type="AlphaFoldDB" id="A0A9J5XFR6"/>
<dbReference type="EMBL" id="JACXVP010000009">
    <property type="protein sequence ID" value="KAG5586490.1"/>
    <property type="molecule type" value="Genomic_DNA"/>
</dbReference>
<gene>
    <name evidence="1" type="ORF">H5410_046924</name>
</gene>
<evidence type="ECO:0000313" key="2">
    <source>
        <dbReference type="Proteomes" id="UP000824120"/>
    </source>
</evidence>
<reference evidence="1 2" key="1">
    <citation type="submission" date="2020-09" db="EMBL/GenBank/DDBJ databases">
        <title>De no assembly of potato wild relative species, Solanum commersonii.</title>
        <authorList>
            <person name="Cho K."/>
        </authorList>
    </citation>
    <scope>NUCLEOTIDE SEQUENCE [LARGE SCALE GENOMIC DNA]</scope>
    <source>
        <strain evidence="1">LZ3.2</strain>
        <tissue evidence="1">Leaf</tissue>
    </source>
</reference>
<organism evidence="1 2">
    <name type="scientific">Solanum commersonii</name>
    <name type="common">Commerson's wild potato</name>
    <name type="synonym">Commerson's nightshade</name>
    <dbReference type="NCBI Taxonomy" id="4109"/>
    <lineage>
        <taxon>Eukaryota</taxon>
        <taxon>Viridiplantae</taxon>
        <taxon>Streptophyta</taxon>
        <taxon>Embryophyta</taxon>
        <taxon>Tracheophyta</taxon>
        <taxon>Spermatophyta</taxon>
        <taxon>Magnoliopsida</taxon>
        <taxon>eudicotyledons</taxon>
        <taxon>Gunneridae</taxon>
        <taxon>Pentapetalae</taxon>
        <taxon>asterids</taxon>
        <taxon>lamiids</taxon>
        <taxon>Solanales</taxon>
        <taxon>Solanaceae</taxon>
        <taxon>Solanoideae</taxon>
        <taxon>Solaneae</taxon>
        <taxon>Solanum</taxon>
    </lineage>
</organism>
<accession>A0A9J5XFR6</accession>
<proteinExistence type="predicted"/>
<sequence length="93" mass="10709">MTRIIVLIRHSEKWNEKNCYIKYSIDGIVLSEYASYSDLIEDNDAPMEMCNDMDVRIYAQLKSDTLSLIETIGDNSVDVFDGVNNLIITNRNQ</sequence>
<name>A0A9J5XFR6_SOLCO</name>